<evidence type="ECO:0000313" key="2">
    <source>
        <dbReference type="Proteomes" id="UP001328733"/>
    </source>
</evidence>
<dbReference type="InterPro" id="IPR032568">
    <property type="entry name" value="DUF4926"/>
</dbReference>
<dbReference type="RefSeq" id="WP_332864432.1">
    <property type="nucleotide sequence ID" value="NZ_JBAFSM010000011.1"/>
</dbReference>
<name>A0AAW9QW83_9CHRO</name>
<proteinExistence type="predicted"/>
<sequence>MKFPVFTRVALTEDIPEYGLRKGAIGTIVESYPMSPDGENGYSLEGLIDRDTIEVSESRIERIPIVVKSA</sequence>
<dbReference type="EMBL" id="JBAFSM010000011">
    <property type="protein sequence ID" value="MEG3436964.1"/>
    <property type="molecule type" value="Genomic_DNA"/>
</dbReference>
<accession>A0AAW9QW83</accession>
<keyword evidence="2" id="KW-1185">Reference proteome</keyword>
<organism evidence="1 2">
    <name type="scientific">Pannus brasiliensis CCIBt3594</name>
    <dbReference type="NCBI Taxonomy" id="1427578"/>
    <lineage>
        <taxon>Bacteria</taxon>
        <taxon>Bacillati</taxon>
        <taxon>Cyanobacteriota</taxon>
        <taxon>Cyanophyceae</taxon>
        <taxon>Oscillatoriophycideae</taxon>
        <taxon>Chroococcales</taxon>
        <taxon>Microcystaceae</taxon>
        <taxon>Pannus</taxon>
    </lineage>
</organism>
<dbReference type="Proteomes" id="UP001328733">
    <property type="component" value="Unassembled WGS sequence"/>
</dbReference>
<comment type="caution">
    <text evidence="1">The sequence shown here is derived from an EMBL/GenBank/DDBJ whole genome shotgun (WGS) entry which is preliminary data.</text>
</comment>
<reference evidence="1 2" key="1">
    <citation type="submission" date="2024-01" db="EMBL/GenBank/DDBJ databases">
        <title>Genomic insights into the taxonomy and metabolism of the cyanobacterium Pannus brasiliensis CCIBt3594.</title>
        <authorList>
            <person name="Machado M."/>
            <person name="Botero N.B."/>
            <person name="Andreote A.P.D."/>
            <person name="Feitosa A.M.T."/>
            <person name="Popin R."/>
            <person name="Sivonen K."/>
            <person name="Fiore M.F."/>
        </authorList>
    </citation>
    <scope>NUCLEOTIDE SEQUENCE [LARGE SCALE GENOMIC DNA]</scope>
    <source>
        <strain evidence="1 2">CCIBt3594</strain>
    </source>
</reference>
<dbReference type="Pfam" id="PF16277">
    <property type="entry name" value="DUF4926"/>
    <property type="match status" value="1"/>
</dbReference>
<dbReference type="AlphaFoldDB" id="A0AAW9QW83"/>
<evidence type="ECO:0000313" key="1">
    <source>
        <dbReference type="EMBL" id="MEG3436964.1"/>
    </source>
</evidence>
<gene>
    <name evidence="1" type="ORF">V0288_07510</name>
</gene>
<protein>
    <submittedName>
        <fullName evidence="1">DUF4926 domain-containing protein</fullName>
    </submittedName>
</protein>